<evidence type="ECO:0000313" key="12">
    <source>
        <dbReference type="EMBL" id="KAI5963834.1"/>
    </source>
</evidence>
<dbReference type="Proteomes" id="UP001204833">
    <property type="component" value="Unassembled WGS sequence"/>
</dbReference>
<dbReference type="GO" id="GO:0000462">
    <property type="term" value="P:maturation of SSU-rRNA from tricistronic rRNA transcript (SSU-rRNA, 5.8S rRNA, LSU-rRNA)"/>
    <property type="evidence" value="ECO:0007669"/>
    <property type="project" value="TreeGrafter"/>
</dbReference>
<dbReference type="RefSeq" id="XP_051610255.1">
    <property type="nucleotide sequence ID" value="XM_051750391.1"/>
</dbReference>
<evidence type="ECO:0000256" key="8">
    <source>
        <dbReference type="PROSITE-ProRule" id="PRU00103"/>
    </source>
</evidence>
<dbReference type="GO" id="GO:0030515">
    <property type="term" value="F:snoRNA binding"/>
    <property type="evidence" value="ECO:0007669"/>
    <property type="project" value="TreeGrafter"/>
</dbReference>
<dbReference type="InterPro" id="IPR056473">
    <property type="entry name" value="HEAT_Utp10/HEAT1"/>
</dbReference>
<dbReference type="Pfam" id="PF08146">
    <property type="entry name" value="BP28CT"/>
    <property type="match status" value="1"/>
</dbReference>
<evidence type="ECO:0000259" key="11">
    <source>
        <dbReference type="SMART" id="SM01036"/>
    </source>
</evidence>
<reference evidence="12 13" key="1">
    <citation type="journal article" date="2022" name="DNA Res.">
        <title>Genome analysis of five recently described species of the CUG-Ser clade uncovers Candida theae as a new hybrid lineage with pathogenic potential in the Candida parapsilosis species complex.</title>
        <authorList>
            <person name="Mixao V."/>
            <person name="Del Olmo V."/>
            <person name="Hegedusova E."/>
            <person name="Saus E."/>
            <person name="Pryszcz L."/>
            <person name="Cillingova A."/>
            <person name="Nosek J."/>
            <person name="Gabaldon T."/>
        </authorList>
    </citation>
    <scope>NUCLEOTIDE SEQUENCE [LARGE SCALE GENOMIC DNA]</scope>
    <source>
        <strain evidence="12 13">CBS 12239</strain>
    </source>
</reference>
<evidence type="ECO:0000256" key="10">
    <source>
        <dbReference type="SAM" id="Coils"/>
    </source>
</evidence>
<dbReference type="Pfam" id="PF23243">
    <property type="entry name" value="HEAT_HEATR1"/>
    <property type="match status" value="1"/>
</dbReference>
<feature type="repeat" description="HEAT" evidence="8">
    <location>
        <begin position="1781"/>
        <end position="1819"/>
    </location>
</feature>
<organism evidence="12 13">
    <name type="scientific">Candida theae</name>
    <dbReference type="NCBI Taxonomy" id="1198502"/>
    <lineage>
        <taxon>Eukaryota</taxon>
        <taxon>Fungi</taxon>
        <taxon>Dikarya</taxon>
        <taxon>Ascomycota</taxon>
        <taxon>Saccharomycotina</taxon>
        <taxon>Pichiomycetes</taxon>
        <taxon>Debaryomycetaceae</taxon>
        <taxon>Candida/Lodderomyces clade</taxon>
        <taxon>Candida</taxon>
    </lineage>
</organism>
<protein>
    <recommendedName>
        <fullName evidence="3 9">U3 small nucleolar RNA-associated protein 10</fullName>
    </recommendedName>
</protein>
<feature type="domain" description="BP28 C-terminal" evidence="11">
    <location>
        <begin position="1537"/>
        <end position="1688"/>
    </location>
</feature>
<dbReference type="PANTHER" id="PTHR13457:SF1">
    <property type="entry name" value="HEAT REPEAT-CONTAINING PROTEIN 1"/>
    <property type="match status" value="1"/>
</dbReference>
<evidence type="ECO:0000256" key="9">
    <source>
        <dbReference type="RuleBase" id="RU367065"/>
    </source>
</evidence>
<accession>A0AAD5BHE1</accession>
<evidence type="ECO:0000256" key="4">
    <source>
        <dbReference type="ARBA" id="ARBA00022517"/>
    </source>
</evidence>
<evidence type="ECO:0000256" key="1">
    <source>
        <dbReference type="ARBA" id="ARBA00004604"/>
    </source>
</evidence>
<dbReference type="Gene3D" id="1.25.10.10">
    <property type="entry name" value="Leucine-rich Repeat Variant"/>
    <property type="match status" value="2"/>
</dbReference>
<dbReference type="EMBL" id="JAIHNG010000053">
    <property type="protein sequence ID" value="KAI5963834.1"/>
    <property type="molecule type" value="Genomic_DNA"/>
</dbReference>
<feature type="coiled-coil region" evidence="10">
    <location>
        <begin position="451"/>
        <end position="478"/>
    </location>
</feature>
<comment type="function">
    <text evidence="9">Involved in nucleolar processing of pre-18S ribosomal RNA.</text>
</comment>
<keyword evidence="6 9" id="KW-0539">Nucleus</keyword>
<keyword evidence="13" id="KW-1185">Reference proteome</keyword>
<comment type="similarity">
    <text evidence="2 9">Belongs to the HEATR1/UTP10 family.</text>
</comment>
<evidence type="ECO:0000313" key="13">
    <source>
        <dbReference type="Proteomes" id="UP001204833"/>
    </source>
</evidence>
<dbReference type="InterPro" id="IPR021133">
    <property type="entry name" value="HEAT_type_2"/>
</dbReference>
<gene>
    <name evidence="12" type="ORF">KGF57_001209</name>
</gene>
<comment type="caution">
    <text evidence="12">The sequence shown here is derived from an EMBL/GenBank/DDBJ whole genome shotgun (WGS) entry which is preliminary data.</text>
</comment>
<dbReference type="InterPro" id="IPR016024">
    <property type="entry name" value="ARM-type_fold"/>
</dbReference>
<proteinExistence type="inferred from homology"/>
<dbReference type="Pfam" id="PF12397">
    <property type="entry name" value="U3snoRNP10"/>
    <property type="match status" value="1"/>
</dbReference>
<evidence type="ECO:0000256" key="3">
    <source>
        <dbReference type="ARBA" id="ARBA00015399"/>
    </source>
</evidence>
<dbReference type="InterPro" id="IPR011989">
    <property type="entry name" value="ARM-like"/>
</dbReference>
<dbReference type="PANTHER" id="PTHR13457">
    <property type="entry name" value="BAP28"/>
    <property type="match status" value="1"/>
</dbReference>
<dbReference type="InterPro" id="IPR012954">
    <property type="entry name" value="BP28_C_dom"/>
</dbReference>
<keyword evidence="10" id="KW-0175">Coiled coil</keyword>
<evidence type="ECO:0000256" key="2">
    <source>
        <dbReference type="ARBA" id="ARBA00010559"/>
    </source>
</evidence>
<dbReference type="SMART" id="SM01036">
    <property type="entry name" value="BP28CT"/>
    <property type="match status" value="1"/>
</dbReference>
<evidence type="ECO:0000256" key="7">
    <source>
        <dbReference type="ARBA" id="ARBA00023274"/>
    </source>
</evidence>
<keyword evidence="4 9" id="KW-0690">Ribosome biogenesis</keyword>
<dbReference type="PROSITE" id="PS50077">
    <property type="entry name" value="HEAT_REPEAT"/>
    <property type="match status" value="1"/>
</dbReference>
<name>A0AAD5BHE1_9ASCO</name>
<evidence type="ECO:0000256" key="5">
    <source>
        <dbReference type="ARBA" id="ARBA00022552"/>
    </source>
</evidence>
<keyword evidence="7 9" id="KW-0687">Ribonucleoprotein</keyword>
<dbReference type="GO" id="GO:0030686">
    <property type="term" value="C:90S preribosome"/>
    <property type="evidence" value="ECO:0007669"/>
    <property type="project" value="TreeGrafter"/>
</dbReference>
<comment type="subunit">
    <text evidence="9">Component of the ribosomal small subunit (SSU) processome.</text>
</comment>
<keyword evidence="5 9" id="KW-0698">rRNA processing</keyword>
<comment type="subcellular location">
    <subcellularLocation>
        <location evidence="1 9">Nucleus</location>
        <location evidence="1 9">Nucleolus</location>
    </subcellularLocation>
</comment>
<sequence length="1821" mass="205568">MSSLASQLKSINEKTSSVALNRQQRSKLHSRSLIFEPKVAATQDYEYIHQISTDGLDELCDLDSRFAKFKTSLFATDSINFDRNVQTEDVIQQINTNINAFFTLLGPYYNFTAALTASEWLVRRFQANIHNAEHMVLSVLPYYQQPVFVKVLNVIPKQNIPKIFEWLGIFKEQLKPPTLQSIFRAFYSDGALFKFYTSFLNDSIKNGTVYKDQLVFYLSVTIQILASSSKNQERLNDYLIPAILETVDLLLSHQGTGSQVQNSDLKLTAFSVLSVISSIVSLNTKVINSLTVTICDDKECVSGTLIKPTLTLLVQLWNANKDFEVNHDTFIHFQLNSERLDILRDLKERKFKVDRFAACYFVSRFPAKESLQLLELIDLKNSEFSNTVISEVVNFIASNTVLEETARLLIVDIVKYIVKRAEAQFYAALVKKSLEIADIELRLQSTVADTAAEEEHIVVNEDDDVEEAQEEVEKFKYESVTVHADTYLSSRSDMEFKSVLKSLLTLCSLSKVSSQKSRILVFCHKVFKSAETALSFLLRTSYTPSVPPSIRINTLKAITSKVKESANNNTDFYLLVPLLLVGLSTEARGERMAISQIITTIASISREVHSGKKKVKTSLFMEDSIYTSAEEKKMISPQDALTLFNHVTEGSNLDDAVFDPSKLLQLVNSSFRVKHGKKSLGAVYKTFILSQWALGHLPVVFKRRIWKIASELNKLGGGDERLFFWNTDVQSYVQRRSEWQQQAREFGIENFVPIDESLVGLVGGKKISNETTARESEWLVKGLEPESQISEVVEARIKDVFDLFPTEAQLQIVNKLIELLVNDEYVPFDPMLSLQELQLSSAIFLQALENIQIGEKSPEQGVVKRRRRSSNSTKQAMAKDDVTSLAALHIRKLAILLEALETKFRKDDNFADPKLLKVLFNILTDLDYLGNDGNLPVLYTQELLASCMLLDITNLKNNKGDHKFDSNSIRADLIVNSIRNSSSPQVQNRLLLVISELAALAPEIILHSIMPIFTFMGAHTIRQDDEFSNNALQQTVAKVVPALAANSSESIGSEIEFLLTSFSAAFNHVPTHRRVKLFVALTQTLGCSDSMHIILFLLGQQFVELNQKKKLVESEAIVEFVEQYLKSFSAEEQLIGFVKFNQLVKQLPVKQLEPDSSDYDSLKVRPIYGSAIVGLTDVEFLRLRGSLFEYFDIILRLDSSRYDVLSLKSKIALVLLDSDDGMEKQQILDNFRELTSYILSELETFSNAIPNKQISSALYDILTNLFGLLPLVNFVDSIAEFLDIDKLSDTASIKVAKNYAVLSASKFEEEITFDAYTKIGESIIEKLLGVLIKGIGKNIDPELQQAYLNTFAVVTRKVGASNADFIVEDMSKFMLESLNVFTTDCGLLNSQSEVVVAAINAIISMVNIFGVKTLGIFPKIIPPSLKIWETTNESDNEGSRLVQESVLLLLSSYIKKMPAFMVTTLDSILLTTLASALTENSIKSAVLNLVINHMEAGLVLKSLCNIWFNKDFFKTDNAASIGLYLNTLESTIDKLEKKEATQQASLFFKLLIHAFEFREYSHLEGDKFDDNTIGRIESSFHSCAISIVMKLNDKSFRPLFANLVRWATTGEGSTLEIKLTSRLLSFYRFFNKLQDQLKSIVTSYYSYLIDTTSSILGDFASRAIKDTNLRRIVLISLTSSFNYDQDEYWSQEGRFESIANPLLNQLSNIEESIGKYLVKAISALVSDVTSNEYNERVLKSLIKYISYDNENTSNTKIWTVRALKTIFQKMGESWLPYLPRLVPHIAELLEDEDEHVELEVREGLVRVIEKILGEPLDKYLS</sequence>
<dbReference type="GO" id="GO:0045943">
    <property type="term" value="P:positive regulation of transcription by RNA polymerase I"/>
    <property type="evidence" value="ECO:0007669"/>
    <property type="project" value="TreeGrafter"/>
</dbReference>
<dbReference type="InterPro" id="IPR022125">
    <property type="entry name" value="U3snoRNP10_N"/>
</dbReference>
<dbReference type="GeneID" id="76149268"/>
<evidence type="ECO:0000256" key="6">
    <source>
        <dbReference type="ARBA" id="ARBA00023242"/>
    </source>
</evidence>
<dbReference type="InterPro" id="IPR040191">
    <property type="entry name" value="UTP10"/>
</dbReference>
<dbReference type="GO" id="GO:0034455">
    <property type="term" value="C:t-UTP complex"/>
    <property type="evidence" value="ECO:0007669"/>
    <property type="project" value="TreeGrafter"/>
</dbReference>
<dbReference type="SUPFAM" id="SSF48371">
    <property type="entry name" value="ARM repeat"/>
    <property type="match status" value="1"/>
</dbReference>
<dbReference type="GO" id="GO:0032040">
    <property type="term" value="C:small-subunit processome"/>
    <property type="evidence" value="ECO:0007669"/>
    <property type="project" value="TreeGrafter"/>
</dbReference>